<protein>
    <recommendedName>
        <fullName evidence="3">F-box domain-containing protein</fullName>
    </recommendedName>
</protein>
<comment type="caution">
    <text evidence="1">The sequence shown here is derived from an EMBL/GenBank/DDBJ whole genome shotgun (WGS) entry which is preliminary data.</text>
</comment>
<gene>
    <name evidence="1" type="ORF">GGX14DRAFT_433907</name>
</gene>
<evidence type="ECO:0000313" key="2">
    <source>
        <dbReference type="Proteomes" id="UP001219525"/>
    </source>
</evidence>
<evidence type="ECO:0000313" key="1">
    <source>
        <dbReference type="EMBL" id="KAJ7220223.1"/>
    </source>
</evidence>
<sequence length="328" mass="37353">ELTARRIHFTGTALRHMSTLADLRVIGCEIAAGEHLESESHASILTWTTLCIEHRSANEDALKLWVLLPHPEHLRDLRLICHRLRSDILQAIPHFPCVHRLSIEIDSCTVNQALAFLSKFRNVETLEIRVHVDQLGLDDASAPSPGPPGDHFTFCDVPVSRECRAQSIGGRKYMGVLSSTGEARSRNQATLHRGLQPGTFHSFRFLYCQVFTCTQSTRFFEALPHIPALPGTLEHLGVDIVHPIPNAAAMHKKFEYMPVRDALVARFPALVSLRLHQRNFHLYWQKSADGTVNEQIILDWRVAFIEDDWHLYSWYYDRRAGMHHRGPG</sequence>
<proteinExistence type="predicted"/>
<dbReference type="AlphaFoldDB" id="A0AAD6YJU9"/>
<dbReference type="Proteomes" id="UP001219525">
    <property type="component" value="Unassembled WGS sequence"/>
</dbReference>
<reference evidence="1" key="1">
    <citation type="submission" date="2023-03" db="EMBL/GenBank/DDBJ databases">
        <title>Massive genome expansion in bonnet fungi (Mycena s.s.) driven by repeated elements and novel gene families across ecological guilds.</title>
        <authorList>
            <consortium name="Lawrence Berkeley National Laboratory"/>
            <person name="Harder C.B."/>
            <person name="Miyauchi S."/>
            <person name="Viragh M."/>
            <person name="Kuo A."/>
            <person name="Thoen E."/>
            <person name="Andreopoulos B."/>
            <person name="Lu D."/>
            <person name="Skrede I."/>
            <person name="Drula E."/>
            <person name="Henrissat B."/>
            <person name="Morin E."/>
            <person name="Kohler A."/>
            <person name="Barry K."/>
            <person name="LaButti K."/>
            <person name="Morin E."/>
            <person name="Salamov A."/>
            <person name="Lipzen A."/>
            <person name="Mereny Z."/>
            <person name="Hegedus B."/>
            <person name="Baldrian P."/>
            <person name="Stursova M."/>
            <person name="Weitz H."/>
            <person name="Taylor A."/>
            <person name="Grigoriev I.V."/>
            <person name="Nagy L.G."/>
            <person name="Martin F."/>
            <person name="Kauserud H."/>
        </authorList>
    </citation>
    <scope>NUCLEOTIDE SEQUENCE</scope>
    <source>
        <strain evidence="1">9144</strain>
    </source>
</reference>
<organism evidence="1 2">
    <name type="scientific">Mycena pura</name>
    <dbReference type="NCBI Taxonomy" id="153505"/>
    <lineage>
        <taxon>Eukaryota</taxon>
        <taxon>Fungi</taxon>
        <taxon>Dikarya</taxon>
        <taxon>Basidiomycota</taxon>
        <taxon>Agaricomycotina</taxon>
        <taxon>Agaricomycetes</taxon>
        <taxon>Agaricomycetidae</taxon>
        <taxon>Agaricales</taxon>
        <taxon>Marasmiineae</taxon>
        <taxon>Mycenaceae</taxon>
        <taxon>Mycena</taxon>
    </lineage>
</organism>
<name>A0AAD6YJU9_9AGAR</name>
<accession>A0AAD6YJU9</accession>
<feature type="non-terminal residue" evidence="1">
    <location>
        <position position="328"/>
    </location>
</feature>
<evidence type="ECO:0008006" key="3">
    <source>
        <dbReference type="Google" id="ProtNLM"/>
    </source>
</evidence>
<keyword evidence="2" id="KW-1185">Reference proteome</keyword>
<dbReference type="EMBL" id="JARJCW010000010">
    <property type="protein sequence ID" value="KAJ7220223.1"/>
    <property type="molecule type" value="Genomic_DNA"/>
</dbReference>